<dbReference type="Proteomes" id="UP001140502">
    <property type="component" value="Unassembled WGS sequence"/>
</dbReference>
<proteinExistence type="predicted"/>
<evidence type="ECO:0008006" key="3">
    <source>
        <dbReference type="Google" id="ProtNLM"/>
    </source>
</evidence>
<gene>
    <name evidence="1" type="ORF">N0V84_000870</name>
</gene>
<dbReference type="EMBL" id="JAPEUR010000008">
    <property type="protein sequence ID" value="KAJ4328679.1"/>
    <property type="molecule type" value="Genomic_DNA"/>
</dbReference>
<keyword evidence="2" id="KW-1185">Reference proteome</keyword>
<comment type="caution">
    <text evidence="1">The sequence shown here is derived from an EMBL/GenBank/DDBJ whole genome shotgun (WGS) entry which is preliminary data.</text>
</comment>
<organism evidence="1 2">
    <name type="scientific">Fusarium piperis</name>
    <dbReference type="NCBI Taxonomy" id="1435070"/>
    <lineage>
        <taxon>Eukaryota</taxon>
        <taxon>Fungi</taxon>
        <taxon>Dikarya</taxon>
        <taxon>Ascomycota</taxon>
        <taxon>Pezizomycotina</taxon>
        <taxon>Sordariomycetes</taxon>
        <taxon>Hypocreomycetidae</taxon>
        <taxon>Hypocreales</taxon>
        <taxon>Nectriaceae</taxon>
        <taxon>Fusarium</taxon>
        <taxon>Fusarium solani species complex</taxon>
    </lineage>
</organism>
<reference evidence="1" key="1">
    <citation type="submission" date="2022-10" db="EMBL/GenBank/DDBJ databases">
        <title>Tapping the CABI collections for fungal endophytes: first genome assemblies for Collariella, Neodidymelliopsis, Ascochyta clinopodiicola, Didymella pomorum, Didymosphaeria variabile, Neocosmospora piperis and Neocucurbitaria cava.</title>
        <authorList>
            <person name="Hill R."/>
        </authorList>
    </citation>
    <scope>NUCLEOTIDE SEQUENCE</scope>
    <source>
        <strain evidence="1">IMI 366586</strain>
    </source>
</reference>
<name>A0A9W8WM23_9HYPO</name>
<dbReference type="AlphaFoldDB" id="A0A9W8WM23"/>
<accession>A0A9W8WM23</accession>
<dbReference type="OrthoDB" id="4583136at2759"/>
<sequence>MELLAAIVGVADVTARASTGLWKLCEQWRDTPKEIHLLRDDLVQANAFFAQIQKGLTAEQARGASASRWPPECIRELERLLKNGQALILGVEKMVDELLSQGIAASRPSHQSLSGRRKLLWVTKLRWTSDQRSSLKVLMGKICVSLVSLNV</sequence>
<protein>
    <recommendedName>
        <fullName evidence="3">Fungal N-terminal domain-containing protein</fullName>
    </recommendedName>
</protein>
<evidence type="ECO:0000313" key="2">
    <source>
        <dbReference type="Proteomes" id="UP001140502"/>
    </source>
</evidence>
<evidence type="ECO:0000313" key="1">
    <source>
        <dbReference type="EMBL" id="KAJ4328679.1"/>
    </source>
</evidence>